<feature type="region of interest" description="Disordered" evidence="2">
    <location>
        <begin position="175"/>
        <end position="220"/>
    </location>
</feature>
<evidence type="ECO:0000256" key="1">
    <source>
        <dbReference type="PROSITE-ProRule" id="PRU01396"/>
    </source>
</evidence>
<accession>A0A2G8KAJ8</accession>
<dbReference type="PROSITE" id="PS52051">
    <property type="entry name" value="CXC_MSL2"/>
    <property type="match status" value="1"/>
</dbReference>
<dbReference type="GO" id="GO:0016567">
    <property type="term" value="P:protein ubiquitination"/>
    <property type="evidence" value="ECO:0007669"/>
    <property type="project" value="TreeGrafter"/>
</dbReference>
<comment type="caution">
    <text evidence="4">The sequence shown here is derived from an EMBL/GenBank/DDBJ whole genome shotgun (WGS) entry which is preliminary data.</text>
</comment>
<dbReference type="EMBL" id="MRZV01000739">
    <property type="protein sequence ID" value="PIK45017.1"/>
    <property type="molecule type" value="Genomic_DNA"/>
</dbReference>
<organism evidence="4 5">
    <name type="scientific">Stichopus japonicus</name>
    <name type="common">Sea cucumber</name>
    <dbReference type="NCBI Taxonomy" id="307972"/>
    <lineage>
        <taxon>Eukaryota</taxon>
        <taxon>Metazoa</taxon>
        <taxon>Echinodermata</taxon>
        <taxon>Eleutherozoa</taxon>
        <taxon>Echinozoa</taxon>
        <taxon>Holothuroidea</taxon>
        <taxon>Aspidochirotacea</taxon>
        <taxon>Aspidochirotida</taxon>
        <taxon>Stichopodidae</taxon>
        <taxon>Apostichopus</taxon>
    </lineage>
</organism>
<dbReference type="SMART" id="SM01114">
    <property type="entry name" value="CXC"/>
    <property type="match status" value="1"/>
</dbReference>
<evidence type="ECO:0000313" key="5">
    <source>
        <dbReference type="Proteomes" id="UP000230750"/>
    </source>
</evidence>
<dbReference type="InterPro" id="IPR032049">
    <property type="entry name" value="Msl2-CXC"/>
</dbReference>
<feature type="compositionally biased region" description="Basic and acidic residues" evidence="2">
    <location>
        <begin position="92"/>
        <end position="110"/>
    </location>
</feature>
<feature type="compositionally biased region" description="Polar residues" evidence="2">
    <location>
        <begin position="13"/>
        <end position="34"/>
    </location>
</feature>
<evidence type="ECO:0000313" key="4">
    <source>
        <dbReference type="EMBL" id="PIK45017.1"/>
    </source>
</evidence>
<protein>
    <recommendedName>
        <fullName evidence="3">CXC MSL2-type domain-containing protein</fullName>
    </recommendedName>
</protein>
<dbReference type="GO" id="GO:0072487">
    <property type="term" value="C:MSL complex"/>
    <property type="evidence" value="ECO:0007669"/>
    <property type="project" value="UniProtKB-UniRule"/>
</dbReference>
<sequence>MAERANPEVGIFPSSSFQFVQGPSHSNLPLTNGSCYIKKRRASEAGSSDAALTFRGSRNKMKRKRRSMKHKKKKHKSSRRHREEKRKKSKRSREGNADGSKKDKQSDVKRLVVSGHRAKMLKEGKAVPELTFCRCGTNGTSPGTFPCISQRCPCFVLEKSCANCKCRSCHNPISKQEPSANGTEETKVQNDAEKVEEVKHRDTNASDSDSFVDVTGTTNS</sequence>
<gene>
    <name evidence="4" type="ORF">BSL78_18109</name>
</gene>
<reference evidence="4 5" key="1">
    <citation type="journal article" date="2017" name="PLoS Biol.">
        <title>The sea cucumber genome provides insights into morphological evolution and visceral regeneration.</title>
        <authorList>
            <person name="Zhang X."/>
            <person name="Sun L."/>
            <person name="Yuan J."/>
            <person name="Sun Y."/>
            <person name="Gao Y."/>
            <person name="Zhang L."/>
            <person name="Li S."/>
            <person name="Dai H."/>
            <person name="Hamel J.F."/>
            <person name="Liu C."/>
            <person name="Yu Y."/>
            <person name="Liu S."/>
            <person name="Lin W."/>
            <person name="Guo K."/>
            <person name="Jin S."/>
            <person name="Xu P."/>
            <person name="Storey K.B."/>
            <person name="Huan P."/>
            <person name="Zhang T."/>
            <person name="Zhou Y."/>
            <person name="Zhang J."/>
            <person name="Lin C."/>
            <person name="Li X."/>
            <person name="Xing L."/>
            <person name="Huo D."/>
            <person name="Sun M."/>
            <person name="Wang L."/>
            <person name="Mercier A."/>
            <person name="Li F."/>
            <person name="Yang H."/>
            <person name="Xiang J."/>
        </authorList>
    </citation>
    <scope>NUCLEOTIDE SEQUENCE [LARGE SCALE GENOMIC DNA]</scope>
    <source>
        <strain evidence="4">Shaxun</strain>
        <tissue evidence="4">Muscle</tissue>
    </source>
</reference>
<name>A0A2G8KAJ8_STIJA</name>
<keyword evidence="5" id="KW-1185">Reference proteome</keyword>
<keyword evidence="1" id="KW-0539">Nucleus</keyword>
<dbReference type="CDD" id="cd13122">
    <property type="entry name" value="MSL2_CXC"/>
    <property type="match status" value="1"/>
</dbReference>
<evidence type="ECO:0000256" key="2">
    <source>
        <dbReference type="SAM" id="MobiDB-lite"/>
    </source>
</evidence>
<dbReference type="Proteomes" id="UP000230750">
    <property type="component" value="Unassembled WGS sequence"/>
</dbReference>
<feature type="compositionally biased region" description="Polar residues" evidence="2">
    <location>
        <begin position="205"/>
        <end position="220"/>
    </location>
</feature>
<dbReference type="PANTHER" id="PTHR16048:SF3">
    <property type="entry name" value="E3 UBIQUITIN-PROTEIN LIGASE MSL2"/>
    <property type="match status" value="1"/>
</dbReference>
<dbReference type="InterPro" id="IPR033467">
    <property type="entry name" value="Tesmin/TSO1-like_CXC"/>
</dbReference>
<dbReference type="Pfam" id="PF16682">
    <property type="entry name" value="MSL2-CXC"/>
    <property type="match status" value="1"/>
</dbReference>
<dbReference type="GO" id="GO:0061630">
    <property type="term" value="F:ubiquitin protein ligase activity"/>
    <property type="evidence" value="ECO:0007669"/>
    <property type="project" value="InterPro"/>
</dbReference>
<keyword evidence="1" id="KW-0158">Chromosome</keyword>
<feature type="domain" description="CXC MSL2-type" evidence="3">
    <location>
        <begin position="128"/>
        <end position="179"/>
    </location>
</feature>
<feature type="compositionally biased region" description="Basic and acidic residues" evidence="2">
    <location>
        <begin position="184"/>
        <end position="204"/>
    </location>
</feature>
<evidence type="ECO:0000259" key="3">
    <source>
        <dbReference type="PROSITE" id="PS52051"/>
    </source>
</evidence>
<feature type="region of interest" description="Disordered" evidence="2">
    <location>
        <begin position="1"/>
        <end position="112"/>
    </location>
</feature>
<dbReference type="InterPro" id="IPR037922">
    <property type="entry name" value="MSL2"/>
</dbReference>
<dbReference type="PANTHER" id="PTHR16048">
    <property type="entry name" value="MSL2-RELATED"/>
    <property type="match status" value="1"/>
</dbReference>
<feature type="compositionally biased region" description="Basic residues" evidence="2">
    <location>
        <begin position="57"/>
        <end position="91"/>
    </location>
</feature>
<comment type="similarity">
    <text evidence="1">Belongs to the MSL2 family.</text>
</comment>
<dbReference type="AlphaFoldDB" id="A0A2G8KAJ8"/>
<dbReference type="OrthoDB" id="10012174at2759"/>
<proteinExistence type="inferred from homology"/>